<sequence>MEQATQIFIIHLYFFEAIPDMAVGTNNPKLLPWILKREVE</sequence>
<proteinExistence type="predicted"/>
<accession>A0A6J4V9C6</accession>
<name>A0A6J4V9C6_9CYAN</name>
<evidence type="ECO:0000313" key="1">
    <source>
        <dbReference type="EMBL" id="CAA9571952.1"/>
    </source>
</evidence>
<protein>
    <submittedName>
        <fullName evidence="1">Uncharacterized protein</fullName>
    </submittedName>
</protein>
<organism evidence="1">
    <name type="scientific">uncultured Synechococcales cyanobacterium</name>
    <dbReference type="NCBI Taxonomy" id="1936017"/>
    <lineage>
        <taxon>Bacteria</taxon>
        <taxon>Bacillati</taxon>
        <taxon>Cyanobacteriota</taxon>
        <taxon>Cyanophyceae</taxon>
        <taxon>Synechococcales</taxon>
        <taxon>environmental samples</taxon>
    </lineage>
</organism>
<gene>
    <name evidence="1" type="ORF">AVDCRST_MAG81-1722</name>
</gene>
<reference evidence="1" key="1">
    <citation type="submission" date="2020-02" db="EMBL/GenBank/DDBJ databases">
        <authorList>
            <person name="Meier V. D."/>
        </authorList>
    </citation>
    <scope>NUCLEOTIDE SEQUENCE</scope>
    <source>
        <strain evidence="1">AVDCRST_MAG81</strain>
    </source>
</reference>
<dbReference type="EMBL" id="CADCWO010000100">
    <property type="protein sequence ID" value="CAA9571952.1"/>
    <property type="molecule type" value="Genomic_DNA"/>
</dbReference>
<dbReference type="AlphaFoldDB" id="A0A6J4V9C6"/>